<dbReference type="EMBL" id="BAABUJ010000005">
    <property type="protein sequence ID" value="GAA5796088.1"/>
    <property type="molecule type" value="Genomic_DNA"/>
</dbReference>
<reference evidence="1 2" key="1">
    <citation type="submission" date="2024-04" db="EMBL/GenBank/DDBJ databases">
        <title>genome sequences of Mucor flavus KT1a and Helicostylum pulchrum KT1b strains isolation_sourced from the surface of a dry-aged beef.</title>
        <authorList>
            <person name="Toyotome T."/>
            <person name="Hosono M."/>
            <person name="Torimaru M."/>
            <person name="Fukuda K."/>
            <person name="Mikami N."/>
        </authorList>
    </citation>
    <scope>NUCLEOTIDE SEQUENCE [LARGE SCALE GENOMIC DNA]</scope>
    <source>
        <strain evidence="1 2">KT1b</strain>
    </source>
</reference>
<keyword evidence="2" id="KW-1185">Reference proteome</keyword>
<comment type="caution">
    <text evidence="1">The sequence shown here is derived from an EMBL/GenBank/DDBJ whole genome shotgun (WGS) entry which is preliminary data.</text>
</comment>
<dbReference type="Proteomes" id="UP001476247">
    <property type="component" value="Unassembled WGS sequence"/>
</dbReference>
<accession>A0ABP9XPI8</accession>
<organism evidence="1 2">
    <name type="scientific">Helicostylum pulchrum</name>
    <dbReference type="NCBI Taxonomy" id="562976"/>
    <lineage>
        <taxon>Eukaryota</taxon>
        <taxon>Fungi</taxon>
        <taxon>Fungi incertae sedis</taxon>
        <taxon>Mucoromycota</taxon>
        <taxon>Mucoromycotina</taxon>
        <taxon>Mucoromycetes</taxon>
        <taxon>Mucorales</taxon>
        <taxon>Mucorineae</taxon>
        <taxon>Mucoraceae</taxon>
        <taxon>Helicostylum</taxon>
    </lineage>
</organism>
<sequence>MVAYAILNTISATFFTVYNYSQAAKKLSDYAAYFLGNALEYIATAIAALCFSDKAEEKIDDIELGDTRPANIECDNDSQITLTEDLAERRGYRT</sequence>
<evidence type="ECO:0000313" key="1">
    <source>
        <dbReference type="EMBL" id="GAA5796088.1"/>
    </source>
</evidence>
<evidence type="ECO:0000313" key="2">
    <source>
        <dbReference type="Proteomes" id="UP001476247"/>
    </source>
</evidence>
<proteinExistence type="predicted"/>
<protein>
    <submittedName>
        <fullName evidence="1">Uncharacterized protein</fullName>
    </submittedName>
</protein>
<gene>
    <name evidence="1" type="ORF">HPULCUR_001457</name>
</gene>
<name>A0ABP9XPI8_9FUNG</name>